<organism evidence="1 2">
    <name type="scientific">Kordiimonas pumila</name>
    <dbReference type="NCBI Taxonomy" id="2161677"/>
    <lineage>
        <taxon>Bacteria</taxon>
        <taxon>Pseudomonadati</taxon>
        <taxon>Pseudomonadota</taxon>
        <taxon>Alphaproteobacteria</taxon>
        <taxon>Kordiimonadales</taxon>
        <taxon>Kordiimonadaceae</taxon>
        <taxon>Kordiimonas</taxon>
    </lineage>
</organism>
<protein>
    <submittedName>
        <fullName evidence="1">Uncharacterized protein</fullName>
    </submittedName>
</protein>
<gene>
    <name evidence="1" type="ORF">ACFOKA_16050</name>
</gene>
<evidence type="ECO:0000313" key="1">
    <source>
        <dbReference type="EMBL" id="MFC3053411.1"/>
    </source>
</evidence>
<dbReference type="RefSeq" id="WP_194215634.1">
    <property type="nucleotide sequence ID" value="NZ_CP061205.1"/>
</dbReference>
<name>A0ABV7D980_9PROT</name>
<reference evidence="2" key="1">
    <citation type="journal article" date="2019" name="Int. J. Syst. Evol. Microbiol.">
        <title>The Global Catalogue of Microorganisms (GCM) 10K type strain sequencing project: providing services to taxonomists for standard genome sequencing and annotation.</title>
        <authorList>
            <consortium name="The Broad Institute Genomics Platform"/>
            <consortium name="The Broad Institute Genome Sequencing Center for Infectious Disease"/>
            <person name="Wu L."/>
            <person name="Ma J."/>
        </authorList>
    </citation>
    <scope>NUCLEOTIDE SEQUENCE [LARGE SCALE GENOMIC DNA]</scope>
    <source>
        <strain evidence="2">KCTC 62164</strain>
    </source>
</reference>
<evidence type="ECO:0000313" key="2">
    <source>
        <dbReference type="Proteomes" id="UP001595444"/>
    </source>
</evidence>
<keyword evidence="2" id="KW-1185">Reference proteome</keyword>
<sequence length="104" mass="11033">MANELNRIQELTPFSFMALLADNGQVPGAISGSTDKDFLAVTVEETVREIASDLTAKGDFFSLMVEHGMMAKEAPARKYNIKIVRPSGLGGGFTGNFGGGALVH</sequence>
<comment type="caution">
    <text evidence="1">The sequence shown here is derived from an EMBL/GenBank/DDBJ whole genome shotgun (WGS) entry which is preliminary data.</text>
</comment>
<dbReference type="EMBL" id="JBHRSL010000027">
    <property type="protein sequence ID" value="MFC3053411.1"/>
    <property type="molecule type" value="Genomic_DNA"/>
</dbReference>
<proteinExistence type="predicted"/>
<dbReference type="Proteomes" id="UP001595444">
    <property type="component" value="Unassembled WGS sequence"/>
</dbReference>
<accession>A0ABV7D980</accession>